<feature type="compositionally biased region" description="Polar residues" evidence="7">
    <location>
        <begin position="236"/>
        <end position="245"/>
    </location>
</feature>
<dbReference type="InterPro" id="IPR049914">
    <property type="entry name" value="PHD1-3/5-6"/>
</dbReference>
<dbReference type="Pfam" id="PF00628">
    <property type="entry name" value="PHD"/>
    <property type="match status" value="1"/>
</dbReference>
<dbReference type="Proteomes" id="UP000813463">
    <property type="component" value="Chromosome 3"/>
</dbReference>
<evidence type="ECO:0000256" key="5">
    <source>
        <dbReference type="ARBA" id="ARBA00023163"/>
    </source>
</evidence>
<feature type="region of interest" description="Disordered" evidence="7">
    <location>
        <begin position="324"/>
        <end position="346"/>
    </location>
</feature>
<feature type="compositionally biased region" description="Basic and acidic residues" evidence="7">
    <location>
        <begin position="91"/>
        <end position="100"/>
    </location>
</feature>
<feature type="region of interest" description="Disordered" evidence="7">
    <location>
        <begin position="1157"/>
        <end position="1181"/>
    </location>
</feature>
<evidence type="ECO:0000256" key="6">
    <source>
        <dbReference type="PROSITE-ProRule" id="PRU00146"/>
    </source>
</evidence>
<feature type="region of interest" description="Disordered" evidence="7">
    <location>
        <begin position="223"/>
        <end position="307"/>
    </location>
</feature>
<keyword evidence="4" id="KW-0805">Transcription regulation</keyword>
<dbReference type="Pfam" id="PF23121">
    <property type="entry name" value="SPOC_AIPP2"/>
    <property type="match status" value="1"/>
</dbReference>
<dbReference type="GeneID" id="110793106"/>
<feature type="compositionally biased region" description="Basic and acidic residues" evidence="7">
    <location>
        <begin position="22"/>
        <end position="31"/>
    </location>
</feature>
<evidence type="ECO:0000313" key="9">
    <source>
        <dbReference type="Proteomes" id="UP000813463"/>
    </source>
</evidence>
<evidence type="ECO:0000313" key="11">
    <source>
        <dbReference type="RefSeq" id="XP_056694607.1"/>
    </source>
</evidence>
<feature type="compositionally biased region" description="Basic and acidic residues" evidence="7">
    <location>
        <begin position="431"/>
        <end position="450"/>
    </location>
</feature>
<evidence type="ECO:0000259" key="8">
    <source>
        <dbReference type="PROSITE" id="PS50016"/>
    </source>
</evidence>
<dbReference type="InterPro" id="IPR001965">
    <property type="entry name" value="Znf_PHD"/>
</dbReference>
<dbReference type="RefSeq" id="XP_056694607.1">
    <property type="nucleotide sequence ID" value="XM_056838629.1"/>
</dbReference>
<reference evidence="10 11" key="2">
    <citation type="submission" date="2025-05" db="UniProtKB">
        <authorList>
            <consortium name="RefSeq"/>
        </authorList>
    </citation>
    <scope>IDENTIFICATION</scope>
    <source>
        <tissue evidence="10 11">Leaf</tissue>
    </source>
</reference>
<dbReference type="PANTHER" id="PTHR33304:SF9">
    <property type="entry name" value="RING_FYVE_PHD ZINC FINGER SUPERFAMILY PROTEIN"/>
    <property type="match status" value="1"/>
</dbReference>
<dbReference type="PANTHER" id="PTHR33304">
    <property type="match status" value="1"/>
</dbReference>
<sequence>MVLKKDDHTAAFSRATDDSEDSEGRKDRKGFGQDSDGSSIANEAKEVFCSGTDKNDRSGSFESGLVNSSGQGVEAVDLRNNPESPGLGIDIEDKHLESRKQNQFSEDTIQRLSVSPSDDCDGQSEKAMQSNEAMESDEKFEPSLQTSTADDVDESDVEEEDVKVCDICGDAGREDLLAVCSRCSDGAEHTYCMRVMLEKVPEGDWFCEECKYNEELEARRQEHVKQLGSNERSKSLGRTSSSNSEHSSKLDKKDSFGERSKLKTVSLNKQLSAKRSGDSIEAGPTAKKQVFESSAGSPTALSPSRVPVLSRDCSFKNLDKTKGKSINQLSTGTESAGDSSESTRSPTRNLAHILKGNFAKSNSFGSSNLKSNVKVSEEVVQKQKQGDVDVKDGPGKFVGKSMSFKGLGRSSLTEPKVKMLSPKCAPVQELKGQKQGRDRSSFERKNSIKLDHSIPVQTAANSTKRLPRVDNISALSVSNSRDYKNAQSDGKLTSLSKQASNLAHKSPDAIGFLTGEVKRLSATNIRGSGTSGSAEGKSSHVSLKDGATINSSRAVDGSVVGTNGAKVEVLDNQNEKALENTFGRSRQGVNGALVSGNRRGISSDATLLRAKDGIHEENKLKAAIEAAMQKKQHIFKKNKIPGKVNDFSVSISQGNHVGDAVSNQAIDLVAEEAAHARDTGLSNHTSNSFKHTSNYSAKEFKVHPDDFVISSEEDSVLTLSAVPEQEAIWQGGFEIHRNGKVSDVCGGFQAHLSSFASSKVLEMVRKLPQKIVFNEVSRPCAWPIQFKEAGAQEDNIALYFFAKDLESYLRSYKNMLEYMMKHDLALRGNVNGVELLVFPSNQLAHRSQRWNTLFFMWGVFRGRRAHCPDDRGSSLKRPEISVSVSNTVPRDKDVSLAACLSEDTCLQRRAIEDLSVSGGDTVVSRCEAPVLDGSSLQKSGCLSNGDCYDQGCKVGRTCLSSQTRQGNLEKRIKNSSSILGGSEACSVSETAPLEDHSQLGPNVSVQHQHSKQEVDTGDNLHEPKKSSSDLMLEKRDKSAHSSKLLTVGKQEGSSVFVLEEGEVLHKVSNNVDEKPENSLKQEDKCVDNIQKLENNVEQVEKYDEVKLKREGRMKQEGYVDINVSADGSMDDLNGLQCSPKTHLDEDSKPTIEAVSVIPNQKRPWANREDGSEGSDQACNSKRIKEDDGYYGCELRSLPSSFGDNRFSSQIQDVSTSSRIEDTSNEAVDTKSTSERCFFLVDSHAAQSVSSSGDHSSSPWKVPLLGNENRGSPNLELALGVQKNKSRKGVLPFFAGIVDRKGPDRPPDIAASPKEKDEDASASLSLSLAFPFSDKENPTRSEMPLTTLEQALPASGGEANTSLLLFRGSSGK</sequence>
<feature type="compositionally biased region" description="Polar residues" evidence="7">
    <location>
        <begin position="60"/>
        <end position="71"/>
    </location>
</feature>
<proteinExistence type="predicted"/>
<feature type="region of interest" description="Disordered" evidence="7">
    <location>
        <begin position="1298"/>
        <end position="1322"/>
    </location>
</feature>
<dbReference type="RefSeq" id="XP_056694606.1">
    <property type="nucleotide sequence ID" value="XM_056838628.1"/>
</dbReference>
<dbReference type="SMART" id="SM00249">
    <property type="entry name" value="PHD"/>
    <property type="match status" value="1"/>
</dbReference>
<feature type="compositionally biased region" description="Polar residues" evidence="7">
    <location>
        <begin position="101"/>
        <end position="116"/>
    </location>
</feature>
<feature type="compositionally biased region" description="Basic and acidic residues" evidence="7">
    <location>
        <begin position="1010"/>
        <end position="1039"/>
    </location>
</feature>
<dbReference type="InterPro" id="IPR013083">
    <property type="entry name" value="Znf_RING/FYVE/PHD"/>
</dbReference>
<name>A0ABM3RG68_SPIOL</name>
<dbReference type="Gene3D" id="3.30.40.10">
    <property type="entry name" value="Zinc/RING finger domain, C3HC4 (zinc finger)"/>
    <property type="match status" value="1"/>
</dbReference>
<dbReference type="InterPro" id="IPR056280">
    <property type="entry name" value="AIPP2-like_SPOC"/>
</dbReference>
<feature type="domain" description="PHD-type" evidence="8">
    <location>
        <begin position="162"/>
        <end position="213"/>
    </location>
</feature>
<evidence type="ECO:0000256" key="3">
    <source>
        <dbReference type="ARBA" id="ARBA00022833"/>
    </source>
</evidence>
<evidence type="ECO:0000313" key="12">
    <source>
        <dbReference type="RefSeq" id="XP_056694608.1"/>
    </source>
</evidence>
<feature type="region of interest" description="Disordered" evidence="7">
    <location>
        <begin position="986"/>
        <end position="1041"/>
    </location>
</feature>
<feature type="region of interest" description="Disordered" evidence="7">
    <location>
        <begin position="1247"/>
        <end position="1267"/>
    </location>
</feature>
<keyword evidence="1" id="KW-0479">Metal-binding</keyword>
<protein>
    <submittedName>
        <fullName evidence="10 11">Uncharacterized protein isoform X1</fullName>
    </submittedName>
</protein>
<dbReference type="PROSITE" id="PS50016">
    <property type="entry name" value="ZF_PHD_2"/>
    <property type="match status" value="1"/>
</dbReference>
<reference evidence="9" key="1">
    <citation type="journal article" date="2021" name="Nat. Commun.">
        <title>Genomic analyses provide insights into spinach domestication and the genetic basis of agronomic traits.</title>
        <authorList>
            <person name="Cai X."/>
            <person name="Sun X."/>
            <person name="Xu C."/>
            <person name="Sun H."/>
            <person name="Wang X."/>
            <person name="Ge C."/>
            <person name="Zhang Z."/>
            <person name="Wang Q."/>
            <person name="Fei Z."/>
            <person name="Jiao C."/>
            <person name="Wang Q."/>
        </authorList>
    </citation>
    <scope>NUCLEOTIDE SEQUENCE [LARGE SCALE GENOMIC DNA]</scope>
    <source>
        <strain evidence="9">cv. Varoflay</strain>
    </source>
</reference>
<feature type="compositionally biased region" description="Basic and acidic residues" evidence="7">
    <location>
        <begin position="246"/>
        <end position="261"/>
    </location>
</feature>
<evidence type="ECO:0000256" key="2">
    <source>
        <dbReference type="ARBA" id="ARBA00022771"/>
    </source>
</evidence>
<evidence type="ECO:0000256" key="7">
    <source>
        <dbReference type="SAM" id="MobiDB-lite"/>
    </source>
</evidence>
<dbReference type="RefSeq" id="XP_056694608.1">
    <property type="nucleotide sequence ID" value="XM_056838630.1"/>
</dbReference>
<feature type="compositionally biased region" description="Polar residues" evidence="7">
    <location>
        <begin position="263"/>
        <end position="273"/>
    </location>
</feature>
<evidence type="ECO:0000256" key="4">
    <source>
        <dbReference type="ARBA" id="ARBA00023015"/>
    </source>
</evidence>
<keyword evidence="3" id="KW-0862">Zinc</keyword>
<dbReference type="SUPFAM" id="SSF57903">
    <property type="entry name" value="FYVE/PHD zinc finger"/>
    <property type="match status" value="1"/>
</dbReference>
<gene>
    <name evidence="10 11 12" type="primary">LOC110793106</name>
</gene>
<feature type="region of interest" description="Disordered" evidence="7">
    <location>
        <begin position="429"/>
        <end position="450"/>
    </location>
</feature>
<dbReference type="InterPro" id="IPR011011">
    <property type="entry name" value="Znf_FYVE_PHD"/>
</dbReference>
<evidence type="ECO:0000256" key="1">
    <source>
        <dbReference type="ARBA" id="ARBA00022723"/>
    </source>
</evidence>
<organism evidence="9 11">
    <name type="scientific">Spinacia oleracea</name>
    <name type="common">Spinach</name>
    <dbReference type="NCBI Taxonomy" id="3562"/>
    <lineage>
        <taxon>Eukaryota</taxon>
        <taxon>Viridiplantae</taxon>
        <taxon>Streptophyta</taxon>
        <taxon>Embryophyta</taxon>
        <taxon>Tracheophyta</taxon>
        <taxon>Spermatophyta</taxon>
        <taxon>Magnoliopsida</taxon>
        <taxon>eudicotyledons</taxon>
        <taxon>Gunneridae</taxon>
        <taxon>Pentapetalae</taxon>
        <taxon>Caryophyllales</taxon>
        <taxon>Chenopodiaceae</taxon>
        <taxon>Chenopodioideae</taxon>
        <taxon>Anserineae</taxon>
        <taxon>Spinacia</taxon>
    </lineage>
</organism>
<accession>A0ABM3RG68</accession>
<keyword evidence="9" id="KW-1185">Reference proteome</keyword>
<keyword evidence="5" id="KW-0804">Transcription</keyword>
<evidence type="ECO:0000313" key="10">
    <source>
        <dbReference type="RefSeq" id="XP_056694606.1"/>
    </source>
</evidence>
<keyword evidence="2 6" id="KW-0863">Zinc-finger</keyword>
<feature type="compositionally biased region" description="Polar residues" evidence="7">
    <location>
        <begin position="291"/>
        <end position="302"/>
    </location>
</feature>
<feature type="compositionally biased region" description="Low complexity" evidence="7">
    <location>
        <begin position="1247"/>
        <end position="1257"/>
    </location>
</feature>
<dbReference type="InterPro" id="IPR019787">
    <property type="entry name" value="Znf_PHD-finger"/>
</dbReference>
<feature type="compositionally biased region" description="Basic and acidic residues" evidence="7">
    <location>
        <begin position="1298"/>
        <end position="1318"/>
    </location>
</feature>
<feature type="region of interest" description="Disordered" evidence="7">
    <location>
        <begin position="1"/>
        <end position="157"/>
    </location>
</feature>